<proteinExistence type="predicted"/>
<dbReference type="Proteomes" id="UP000241964">
    <property type="component" value="Unassembled WGS sequence"/>
</dbReference>
<comment type="caution">
    <text evidence="1">The sequence shown here is derived from an EMBL/GenBank/DDBJ whole genome shotgun (WGS) entry which is preliminary data.</text>
</comment>
<dbReference type="AlphaFoldDB" id="A0A2P8G075"/>
<reference evidence="1 2" key="1">
    <citation type="submission" date="2018-03" db="EMBL/GenBank/DDBJ databases">
        <title>Genomic Encyclopedia of Archaeal and Bacterial Type Strains, Phase II (KMG-II): from individual species to whole genera.</title>
        <authorList>
            <person name="Goeker M."/>
        </authorList>
    </citation>
    <scope>NUCLEOTIDE SEQUENCE [LARGE SCALE GENOMIC DNA]</scope>
    <source>
        <strain evidence="1 2">DSM 29057</strain>
    </source>
</reference>
<keyword evidence="2" id="KW-1185">Reference proteome</keyword>
<gene>
    <name evidence="1" type="ORF">CLV60_108230</name>
</gene>
<name>A0A2P8G075_9BACT</name>
<sequence length="59" mass="7180">MMKEPNVNNRVNLAENWITEEELKERYPKLWKAAKEKVQLIEADWTPELREELSRLRGR</sequence>
<dbReference type="EMBL" id="PYAS01000008">
    <property type="protein sequence ID" value="PSL27373.1"/>
    <property type="molecule type" value="Genomic_DNA"/>
</dbReference>
<accession>A0A2P8G075</accession>
<protein>
    <submittedName>
        <fullName evidence="1">Uncharacterized protein</fullName>
    </submittedName>
</protein>
<organism evidence="1 2">
    <name type="scientific">Dyadobacter jiangsuensis</name>
    <dbReference type="NCBI Taxonomy" id="1591085"/>
    <lineage>
        <taxon>Bacteria</taxon>
        <taxon>Pseudomonadati</taxon>
        <taxon>Bacteroidota</taxon>
        <taxon>Cytophagia</taxon>
        <taxon>Cytophagales</taxon>
        <taxon>Spirosomataceae</taxon>
        <taxon>Dyadobacter</taxon>
    </lineage>
</organism>
<evidence type="ECO:0000313" key="2">
    <source>
        <dbReference type="Proteomes" id="UP000241964"/>
    </source>
</evidence>
<evidence type="ECO:0000313" key="1">
    <source>
        <dbReference type="EMBL" id="PSL27373.1"/>
    </source>
</evidence>